<comment type="caution">
    <text evidence="3">The sequence shown here is derived from an EMBL/GenBank/DDBJ whole genome shotgun (WGS) entry which is preliminary data.</text>
</comment>
<reference evidence="4" key="1">
    <citation type="submission" date="2018-09" db="EMBL/GenBank/DDBJ databases">
        <authorList>
            <person name="Livingstone P.G."/>
            <person name="Whitworth D.E."/>
        </authorList>
    </citation>
    <scope>NUCLEOTIDE SEQUENCE [LARGE SCALE GENOMIC DNA]</scope>
    <source>
        <strain evidence="4">AB047A</strain>
    </source>
</reference>
<accession>A0A3A8Q6B4</accession>
<feature type="chain" id="PRO_5017358169" description="C2 domain-containing protein" evidence="1">
    <location>
        <begin position="22"/>
        <end position="206"/>
    </location>
</feature>
<keyword evidence="4" id="KW-1185">Reference proteome</keyword>
<evidence type="ECO:0000313" key="4">
    <source>
        <dbReference type="Proteomes" id="UP000282656"/>
    </source>
</evidence>
<dbReference type="SUPFAM" id="SSF49562">
    <property type="entry name" value="C2 domain (Calcium/lipid-binding domain, CaLB)"/>
    <property type="match status" value="1"/>
</dbReference>
<evidence type="ECO:0000313" key="3">
    <source>
        <dbReference type="EMBL" id="RKH63658.1"/>
    </source>
</evidence>
<dbReference type="OrthoDB" id="5504766at2"/>
<feature type="domain" description="C2" evidence="2">
    <location>
        <begin position="104"/>
        <end position="176"/>
    </location>
</feature>
<name>A0A3A8Q6B4_9BACT</name>
<dbReference type="Proteomes" id="UP000282656">
    <property type="component" value="Unassembled WGS sequence"/>
</dbReference>
<feature type="signal peptide" evidence="1">
    <location>
        <begin position="1"/>
        <end position="21"/>
    </location>
</feature>
<keyword evidence="1" id="KW-0732">Signal</keyword>
<evidence type="ECO:0000259" key="2">
    <source>
        <dbReference type="Pfam" id="PF00168"/>
    </source>
</evidence>
<dbReference type="RefSeq" id="WP_121771097.1">
    <property type="nucleotide sequence ID" value="NZ_RAWM01000094.1"/>
</dbReference>
<dbReference type="InterPro" id="IPR035892">
    <property type="entry name" value="C2_domain_sf"/>
</dbReference>
<dbReference type="EMBL" id="RAWM01000094">
    <property type="protein sequence ID" value="RKH63658.1"/>
    <property type="molecule type" value="Genomic_DNA"/>
</dbReference>
<dbReference type="AlphaFoldDB" id="A0A3A8Q6B4"/>
<dbReference type="InterPro" id="IPR000008">
    <property type="entry name" value="C2_dom"/>
</dbReference>
<protein>
    <recommendedName>
        <fullName evidence="2">C2 domain-containing protein</fullName>
    </recommendedName>
</protein>
<evidence type="ECO:0000256" key="1">
    <source>
        <dbReference type="SAM" id="SignalP"/>
    </source>
</evidence>
<dbReference type="Pfam" id="PF00168">
    <property type="entry name" value="C2"/>
    <property type="match status" value="1"/>
</dbReference>
<sequence length="206" mass="22700">MKNLGCWLFVLLCALWLPACGPYDCTSENCADGCCNALNECIGYRSDSECGPNGGLCETCAEGSVCRLDQLTCYVGVMRTYVQPRFAVIADVDPDTGEDWDSDGSPPDVVVEMNCPSARERTRTEEAETWDPEWRTGGCQVITSNLLRYPLEISIFDNDGFAPDDEFGGISYQVTRADLNLGRIEISIPPIVKTLVFDLSHNYAPQ</sequence>
<proteinExistence type="predicted"/>
<organism evidence="3 4">
    <name type="scientific">Corallococcus interemptor</name>
    <dbReference type="NCBI Taxonomy" id="2316720"/>
    <lineage>
        <taxon>Bacteria</taxon>
        <taxon>Pseudomonadati</taxon>
        <taxon>Myxococcota</taxon>
        <taxon>Myxococcia</taxon>
        <taxon>Myxococcales</taxon>
        <taxon>Cystobacterineae</taxon>
        <taxon>Myxococcaceae</taxon>
        <taxon>Corallococcus</taxon>
    </lineage>
</organism>
<gene>
    <name evidence="3" type="ORF">D7X96_27430</name>
</gene>